<dbReference type="CDD" id="cd09330">
    <property type="entry name" value="LIM4_abLIM"/>
    <property type="match status" value="1"/>
</dbReference>
<dbReference type="PANTHER" id="PTHR24213">
    <property type="entry name" value="ACTIN-BINDING LIM PROTEIN"/>
    <property type="match status" value="1"/>
</dbReference>
<dbReference type="GO" id="GO:0060271">
    <property type="term" value="P:cilium assembly"/>
    <property type="evidence" value="ECO:0007669"/>
    <property type="project" value="TreeGrafter"/>
</dbReference>
<evidence type="ECO:0000256" key="3">
    <source>
        <dbReference type="ARBA" id="ARBA00023038"/>
    </source>
</evidence>
<sequence length="671" mass="74177">MVEPVPYQQNPYNPRGSSNVIQCYRCGDTCKGEVVRVHNNHFHIRCFTCQVCGCGLAQSGFFFKNQEYICTQDYQQLYGTRCDSCRDFITGEVISALGRTYHPKCFVCSLCRKPFPIGDKVTFSGKECVCQTCSQSMTSSRPIKIRGPSRESSPGAPPCPPAVNPRAPCPGSVTGSCGPGGKWGRDGVPYCESDYHSQFGIKCETCDRYISGRVLEAGGKHYHPTCARCVRCHQMFTEGEEMYLTGSEVWHPICKQAARAEKKLKHRRTSETSISPPGSSIGSPNRVICDIYESLDLRQRRASSPGYIDSPTYSRQGMSPTFSRSPHHYYRSAGESNIYRKPPIYKRHGDLSTATKSKTSEDISQASKYSPAYSPDPYYAAESEYWTYHGSPKVPRARRFSSGGEEDDFDRSMHKLQSGIGRLILKEEMKARSSSYSDPWTPPRSSTSSREALHTAGYDMSLNGSPRSHYLADSDPLISKSASLPAYRRNGLHRTPSADLFHYDSMNAVNWGMRGECHPVLGPTAALDALLVTVSSPSAKDHYRFWPYAGLWPNPEFPHSLSLPTPSLFPSSSLLLSSPWPLGDLQAICPIWVPRAIAECRRPSTARLDLPASPGGEGNSRSQMHIVPSEHSMSFMLSASDALPPASSNSYKRAQAGGRGCTKTREDSSGR</sequence>
<dbReference type="PROSITE" id="PS00478">
    <property type="entry name" value="LIM_DOMAIN_1"/>
    <property type="match status" value="3"/>
</dbReference>
<dbReference type="SMART" id="SM00132">
    <property type="entry name" value="LIM"/>
    <property type="match status" value="3"/>
</dbReference>
<feature type="region of interest" description="Disordered" evidence="5">
    <location>
        <begin position="140"/>
        <end position="159"/>
    </location>
</feature>
<dbReference type="GO" id="GO:0030032">
    <property type="term" value="P:lamellipodium assembly"/>
    <property type="evidence" value="ECO:0007669"/>
    <property type="project" value="TreeGrafter"/>
</dbReference>
<dbReference type="FunFam" id="2.10.110.10:FF:000024">
    <property type="entry name" value="actin-binding LIM protein 1 isoform X1"/>
    <property type="match status" value="1"/>
</dbReference>
<dbReference type="InterPro" id="IPR051618">
    <property type="entry name" value="Actin-binding_LIM"/>
</dbReference>
<evidence type="ECO:0000313" key="7">
    <source>
        <dbReference type="EMBL" id="VFV31765.1"/>
    </source>
</evidence>
<evidence type="ECO:0000256" key="1">
    <source>
        <dbReference type="ARBA" id="ARBA00022723"/>
    </source>
</evidence>
<feature type="compositionally biased region" description="Polar residues" evidence="5">
    <location>
        <begin position="311"/>
        <end position="323"/>
    </location>
</feature>
<dbReference type="CDD" id="cd09328">
    <property type="entry name" value="LIM2_abLIM"/>
    <property type="match status" value="1"/>
</dbReference>
<dbReference type="FunFam" id="2.10.110.10:FF:000004">
    <property type="entry name" value="actin-binding LIM protein 1 isoform X1"/>
    <property type="match status" value="1"/>
</dbReference>
<feature type="region of interest" description="Disordered" evidence="5">
    <location>
        <begin position="303"/>
        <end position="323"/>
    </location>
</feature>
<evidence type="ECO:0000256" key="2">
    <source>
        <dbReference type="ARBA" id="ARBA00022833"/>
    </source>
</evidence>
<feature type="domain" description="LIM zinc-binding" evidence="6">
    <location>
        <begin position="81"/>
        <end position="140"/>
    </location>
</feature>
<feature type="domain" description="LIM zinc-binding" evidence="6">
    <location>
        <begin position="201"/>
        <end position="261"/>
    </location>
</feature>
<dbReference type="GO" id="GO:0001725">
    <property type="term" value="C:stress fiber"/>
    <property type="evidence" value="ECO:0007669"/>
    <property type="project" value="TreeGrafter"/>
</dbReference>
<feature type="domain" description="LIM zinc-binding" evidence="6">
    <location>
        <begin position="21"/>
        <end position="80"/>
    </location>
</feature>
<feature type="region of interest" description="Disordered" evidence="5">
    <location>
        <begin position="341"/>
        <end position="371"/>
    </location>
</feature>
<dbReference type="Pfam" id="PF00412">
    <property type="entry name" value="LIM"/>
    <property type="match status" value="3"/>
</dbReference>
<feature type="compositionally biased region" description="Low complexity" evidence="5">
    <location>
        <begin position="638"/>
        <end position="650"/>
    </location>
</feature>
<dbReference type="InterPro" id="IPR032402">
    <property type="entry name" value="AbLIM_anchor"/>
</dbReference>
<keyword evidence="1 4" id="KW-0479">Metal-binding</keyword>
<dbReference type="GO" id="GO:0051015">
    <property type="term" value="F:actin filament binding"/>
    <property type="evidence" value="ECO:0007669"/>
    <property type="project" value="TreeGrafter"/>
</dbReference>
<feature type="region of interest" description="Disordered" evidence="5">
    <location>
        <begin position="638"/>
        <end position="671"/>
    </location>
</feature>
<keyword evidence="8" id="KW-1185">Reference proteome</keyword>
<dbReference type="CDD" id="cd09327">
    <property type="entry name" value="LIM1_abLIM"/>
    <property type="match status" value="1"/>
</dbReference>
<keyword evidence="3 4" id="KW-0440">LIM domain</keyword>
<dbReference type="PANTHER" id="PTHR24213:SF0">
    <property type="entry name" value="ACTIN-BINDING LIM PROTEIN 3"/>
    <property type="match status" value="1"/>
</dbReference>
<dbReference type="Gene3D" id="2.10.110.10">
    <property type="entry name" value="Cysteine Rich Protein"/>
    <property type="match status" value="3"/>
</dbReference>
<dbReference type="EMBL" id="CAAGRJ010016033">
    <property type="protein sequence ID" value="VFV31765.1"/>
    <property type="molecule type" value="Genomic_DNA"/>
</dbReference>
<reference evidence="7 8" key="1">
    <citation type="submission" date="2019-01" db="EMBL/GenBank/DDBJ databases">
        <authorList>
            <person name="Alioto T."/>
            <person name="Alioto T."/>
        </authorList>
    </citation>
    <scope>NUCLEOTIDE SEQUENCE [LARGE SCALE GENOMIC DNA]</scope>
</reference>
<dbReference type="GO" id="GO:0046872">
    <property type="term" value="F:metal ion binding"/>
    <property type="evidence" value="ECO:0007669"/>
    <property type="project" value="UniProtKB-KW"/>
</dbReference>
<evidence type="ECO:0000256" key="5">
    <source>
        <dbReference type="SAM" id="MobiDB-lite"/>
    </source>
</evidence>
<protein>
    <recommendedName>
        <fullName evidence="6">LIM zinc-binding domain-containing protein</fullName>
    </recommendedName>
</protein>
<feature type="compositionally biased region" description="Polar residues" evidence="5">
    <location>
        <begin position="352"/>
        <end position="365"/>
    </location>
</feature>
<organism evidence="7 8">
    <name type="scientific">Lynx pardinus</name>
    <name type="common">Iberian lynx</name>
    <name type="synonym">Felis pardina</name>
    <dbReference type="NCBI Taxonomy" id="191816"/>
    <lineage>
        <taxon>Eukaryota</taxon>
        <taxon>Metazoa</taxon>
        <taxon>Chordata</taxon>
        <taxon>Craniata</taxon>
        <taxon>Vertebrata</taxon>
        <taxon>Euteleostomi</taxon>
        <taxon>Mammalia</taxon>
        <taxon>Eutheria</taxon>
        <taxon>Laurasiatheria</taxon>
        <taxon>Carnivora</taxon>
        <taxon>Feliformia</taxon>
        <taxon>Felidae</taxon>
        <taxon>Felinae</taxon>
        <taxon>Lynx</taxon>
    </lineage>
</organism>
<dbReference type="FunFam" id="2.10.110.10:FF:000003">
    <property type="entry name" value="actin-binding LIM protein 1 isoform X1"/>
    <property type="match status" value="1"/>
</dbReference>
<dbReference type="AlphaFoldDB" id="A0A485NDW5"/>
<dbReference type="Pfam" id="PF16182">
    <property type="entry name" value="AbLIM_anchor"/>
    <property type="match status" value="1"/>
</dbReference>
<evidence type="ECO:0000259" key="6">
    <source>
        <dbReference type="PROSITE" id="PS50023"/>
    </source>
</evidence>
<keyword evidence="2 4" id="KW-0862">Zinc</keyword>
<dbReference type="InterPro" id="IPR001781">
    <property type="entry name" value="Znf_LIM"/>
</dbReference>
<dbReference type="PROSITE" id="PS50023">
    <property type="entry name" value="LIM_DOMAIN_2"/>
    <property type="match status" value="3"/>
</dbReference>
<gene>
    <name evidence="7" type="ORF">LYPA_23C011607</name>
</gene>
<evidence type="ECO:0000256" key="4">
    <source>
        <dbReference type="PROSITE-ProRule" id="PRU00125"/>
    </source>
</evidence>
<name>A0A485NDW5_LYNPA</name>
<dbReference type="SUPFAM" id="SSF57716">
    <property type="entry name" value="Glucocorticoid receptor-like (DNA-binding domain)"/>
    <property type="match status" value="5"/>
</dbReference>
<accession>A0A485NDW5</accession>
<dbReference type="Proteomes" id="UP000386466">
    <property type="component" value="Unassembled WGS sequence"/>
</dbReference>
<evidence type="ECO:0000313" key="8">
    <source>
        <dbReference type="Proteomes" id="UP000386466"/>
    </source>
</evidence>
<proteinExistence type="predicted"/>